<dbReference type="Proteomes" id="UP000596074">
    <property type="component" value="Chromosome"/>
</dbReference>
<dbReference type="NCBIfam" id="TIGR00671">
    <property type="entry name" value="baf"/>
    <property type="match status" value="1"/>
</dbReference>
<evidence type="ECO:0000313" key="17">
    <source>
        <dbReference type="EMBL" id="QQD23134.1"/>
    </source>
</evidence>
<feature type="active site" description="Proton acceptor" evidence="16">
    <location>
        <position position="98"/>
    </location>
</feature>
<dbReference type="Gene3D" id="3.30.420.40">
    <property type="match status" value="2"/>
</dbReference>
<evidence type="ECO:0000256" key="4">
    <source>
        <dbReference type="ARBA" id="ARBA00005225"/>
    </source>
</evidence>
<comment type="cofactor">
    <cofactor evidence="16">
        <name>NH4(+)</name>
        <dbReference type="ChEBI" id="CHEBI:28938"/>
    </cofactor>
    <cofactor evidence="16">
        <name>K(+)</name>
        <dbReference type="ChEBI" id="CHEBI:29103"/>
    </cofactor>
    <text evidence="16">A monovalent cation. Ammonium or potassium.</text>
</comment>
<dbReference type="GO" id="GO:0046872">
    <property type="term" value="F:metal ion binding"/>
    <property type="evidence" value="ECO:0007669"/>
    <property type="project" value="UniProtKB-KW"/>
</dbReference>
<evidence type="ECO:0000256" key="8">
    <source>
        <dbReference type="ARBA" id="ARBA00022679"/>
    </source>
</evidence>
<keyword evidence="8 16" id="KW-0808">Transferase</keyword>
<dbReference type="AlphaFoldDB" id="A0A9X7V016"/>
<dbReference type="GO" id="GO:0015937">
    <property type="term" value="P:coenzyme A biosynthetic process"/>
    <property type="evidence" value="ECO:0007669"/>
    <property type="project" value="UniProtKB-UniRule"/>
</dbReference>
<organism evidence="17 18">
    <name type="scientific">Venatoribacter cucullus</name>
    <dbReference type="NCBI Taxonomy" id="2661630"/>
    <lineage>
        <taxon>Bacteria</taxon>
        <taxon>Pseudomonadati</taxon>
        <taxon>Pseudomonadota</taxon>
        <taxon>Gammaproteobacteria</taxon>
        <taxon>Oceanospirillales</taxon>
        <taxon>Oceanospirillaceae</taxon>
        <taxon>Venatoribacter</taxon>
    </lineage>
</organism>
<evidence type="ECO:0000256" key="13">
    <source>
        <dbReference type="ARBA" id="ARBA00022993"/>
    </source>
</evidence>
<name>A0A9X7V016_9GAMM</name>
<dbReference type="Pfam" id="PF03309">
    <property type="entry name" value="Pan_kinase"/>
    <property type="match status" value="1"/>
</dbReference>
<dbReference type="HAMAP" id="MF_01274">
    <property type="entry name" value="Pantothen_kinase_3"/>
    <property type="match status" value="1"/>
</dbReference>
<feature type="binding site" evidence="16">
    <location>
        <position position="118"/>
    </location>
    <ligand>
        <name>K(+)</name>
        <dbReference type="ChEBI" id="CHEBI:29103"/>
    </ligand>
</feature>
<comment type="cofactor">
    <cofactor evidence="2">
        <name>K(+)</name>
        <dbReference type="ChEBI" id="CHEBI:29103"/>
    </cofactor>
</comment>
<dbReference type="EMBL" id="CP046056">
    <property type="protein sequence ID" value="QQD23134.1"/>
    <property type="molecule type" value="Genomic_DNA"/>
</dbReference>
<gene>
    <name evidence="16" type="primary">coaX</name>
    <name evidence="17" type="ORF">GJQ55_00990</name>
</gene>
<feature type="binding site" evidence="16">
    <location>
        <begin position="12"/>
        <end position="19"/>
    </location>
    <ligand>
        <name>ATP</name>
        <dbReference type="ChEBI" id="CHEBI:30616"/>
    </ligand>
</feature>
<keyword evidence="12 16" id="KW-0630">Potassium</keyword>
<dbReference type="InterPro" id="IPR043129">
    <property type="entry name" value="ATPase_NBD"/>
</dbReference>
<keyword evidence="11 16" id="KW-0067">ATP-binding</keyword>
<protein>
    <recommendedName>
        <fullName evidence="15 16">Type III pantothenate kinase</fullName>
        <ecNumber evidence="6 16">2.7.1.33</ecNumber>
    </recommendedName>
    <alternativeName>
        <fullName evidence="16">PanK-III</fullName>
    </alternativeName>
    <alternativeName>
        <fullName evidence="16">Pantothenic acid kinase</fullName>
    </alternativeName>
</protein>
<evidence type="ECO:0000256" key="2">
    <source>
        <dbReference type="ARBA" id="ARBA00001958"/>
    </source>
</evidence>
<comment type="subunit">
    <text evidence="5 16">Homodimer.</text>
</comment>
<dbReference type="CDD" id="cd24015">
    <property type="entry name" value="ASKHA_NBD_PanK-III"/>
    <property type="match status" value="1"/>
</dbReference>
<evidence type="ECO:0000256" key="10">
    <source>
        <dbReference type="ARBA" id="ARBA00022777"/>
    </source>
</evidence>
<keyword evidence="18" id="KW-1185">Reference proteome</keyword>
<feature type="binding site" evidence="16">
    <location>
        <position position="175"/>
    </location>
    <ligand>
        <name>substrate</name>
    </ligand>
</feature>
<evidence type="ECO:0000256" key="5">
    <source>
        <dbReference type="ARBA" id="ARBA00011738"/>
    </source>
</evidence>
<accession>A0A9X7V016</accession>
<evidence type="ECO:0000256" key="16">
    <source>
        <dbReference type="HAMAP-Rule" id="MF_01274"/>
    </source>
</evidence>
<evidence type="ECO:0000256" key="6">
    <source>
        <dbReference type="ARBA" id="ARBA00012102"/>
    </source>
</evidence>
<dbReference type="EC" id="2.7.1.33" evidence="6 16"/>
<comment type="pathway">
    <text evidence="4 16">Cofactor biosynthesis; coenzyme A biosynthesis; CoA from (R)-pantothenate: step 1/5.</text>
</comment>
<evidence type="ECO:0000313" key="18">
    <source>
        <dbReference type="Proteomes" id="UP000596074"/>
    </source>
</evidence>
<comment type="similarity">
    <text evidence="14 16">Belongs to the type III pantothenate kinase family.</text>
</comment>
<dbReference type="PANTHER" id="PTHR34265">
    <property type="entry name" value="TYPE III PANTOTHENATE KINASE"/>
    <property type="match status" value="1"/>
</dbReference>
<dbReference type="GO" id="GO:0005524">
    <property type="term" value="F:ATP binding"/>
    <property type="evidence" value="ECO:0007669"/>
    <property type="project" value="UniProtKB-UniRule"/>
</dbReference>
<comment type="function">
    <text evidence="16">Catalyzes the phosphorylation of pantothenate (Pan), the first step in CoA biosynthesis.</text>
</comment>
<reference evidence="17 18" key="1">
    <citation type="submission" date="2019-11" db="EMBL/GenBank/DDBJ databases">
        <title>Venatorbacter sp. nov. a predator of Campylobacter and other Gram-negative bacteria.</title>
        <authorList>
            <person name="Saeedi A."/>
            <person name="Cummings N.J."/>
            <person name="Connerton I.F."/>
            <person name="Connerton P.L."/>
        </authorList>
    </citation>
    <scope>NUCLEOTIDE SEQUENCE [LARGE SCALE GENOMIC DNA]</scope>
    <source>
        <strain evidence="17">XL5</strain>
    </source>
</reference>
<dbReference type="KEGG" id="vcw:GJQ55_00990"/>
<evidence type="ECO:0000256" key="3">
    <source>
        <dbReference type="ARBA" id="ARBA00004496"/>
    </source>
</evidence>
<comment type="catalytic activity">
    <reaction evidence="1 16">
        <text>(R)-pantothenate + ATP = (R)-4'-phosphopantothenate + ADP + H(+)</text>
        <dbReference type="Rhea" id="RHEA:16373"/>
        <dbReference type="ChEBI" id="CHEBI:10986"/>
        <dbReference type="ChEBI" id="CHEBI:15378"/>
        <dbReference type="ChEBI" id="CHEBI:29032"/>
        <dbReference type="ChEBI" id="CHEBI:30616"/>
        <dbReference type="ChEBI" id="CHEBI:456216"/>
        <dbReference type="EC" id="2.7.1.33"/>
    </reaction>
</comment>
<sequence>MPEKSVSVLLIDAGNTRCKWQLRAAGQILEEGSAAYAALPADWPEADRVVVACVAGQPDLQDRLRQRYGERLYWLSEPLAGYPHFHHCYPQPQRLGVDRWLAMLGARTHGSGNVLVVDAGTALTIDLMNAANQHEGGFIVPGLELAQQALFNNTARVRPFVDEQVQTALVPGRDTLSCVSAGVQRQLQALVMSVVQDYPDYRLFISGGDGHWLAQRLAVPPSPHLIFEGMESLCAGYF</sequence>
<evidence type="ECO:0000256" key="9">
    <source>
        <dbReference type="ARBA" id="ARBA00022741"/>
    </source>
</evidence>
<evidence type="ECO:0000256" key="1">
    <source>
        <dbReference type="ARBA" id="ARBA00001206"/>
    </source>
</evidence>
<comment type="subcellular location">
    <subcellularLocation>
        <location evidence="3 16">Cytoplasm</location>
    </subcellularLocation>
</comment>
<dbReference type="InterPro" id="IPR004619">
    <property type="entry name" value="Type_III_PanK"/>
</dbReference>
<keyword evidence="13 16" id="KW-0173">Coenzyme A biosynthesis</keyword>
<keyword evidence="16" id="KW-0479">Metal-binding</keyword>
<evidence type="ECO:0000256" key="15">
    <source>
        <dbReference type="ARBA" id="ARBA00040883"/>
    </source>
</evidence>
<evidence type="ECO:0000256" key="7">
    <source>
        <dbReference type="ARBA" id="ARBA00022490"/>
    </source>
</evidence>
<dbReference type="GO" id="GO:0004594">
    <property type="term" value="F:pantothenate kinase activity"/>
    <property type="evidence" value="ECO:0007669"/>
    <property type="project" value="UniProtKB-UniRule"/>
</dbReference>
<feature type="binding site" evidence="16">
    <location>
        <position position="121"/>
    </location>
    <ligand>
        <name>ATP</name>
        <dbReference type="ChEBI" id="CHEBI:30616"/>
    </ligand>
</feature>
<keyword evidence="9 16" id="KW-0547">Nucleotide-binding</keyword>
<keyword evidence="10 16" id="KW-0418">Kinase</keyword>
<feature type="binding site" evidence="16">
    <location>
        <begin position="96"/>
        <end position="99"/>
    </location>
    <ligand>
        <name>substrate</name>
    </ligand>
</feature>
<keyword evidence="7 16" id="KW-0963">Cytoplasm</keyword>
<evidence type="ECO:0000256" key="12">
    <source>
        <dbReference type="ARBA" id="ARBA00022958"/>
    </source>
</evidence>
<feature type="binding site" evidence="16">
    <location>
        <position position="89"/>
    </location>
    <ligand>
        <name>substrate</name>
    </ligand>
</feature>
<dbReference type="SUPFAM" id="SSF53067">
    <property type="entry name" value="Actin-like ATPase domain"/>
    <property type="match status" value="2"/>
</dbReference>
<evidence type="ECO:0000256" key="14">
    <source>
        <dbReference type="ARBA" id="ARBA00038036"/>
    </source>
</evidence>
<evidence type="ECO:0000256" key="11">
    <source>
        <dbReference type="ARBA" id="ARBA00022840"/>
    </source>
</evidence>
<dbReference type="PANTHER" id="PTHR34265:SF1">
    <property type="entry name" value="TYPE III PANTOTHENATE KINASE"/>
    <property type="match status" value="1"/>
</dbReference>
<dbReference type="GO" id="GO:0005737">
    <property type="term" value="C:cytoplasm"/>
    <property type="evidence" value="ECO:0007669"/>
    <property type="project" value="UniProtKB-SubCell"/>
</dbReference>
<proteinExistence type="inferred from homology"/>